<dbReference type="GO" id="GO:0004674">
    <property type="term" value="F:protein serine/threonine kinase activity"/>
    <property type="evidence" value="ECO:0007669"/>
    <property type="project" value="TreeGrafter"/>
</dbReference>
<accession>A0A6A3LD20</accession>
<dbReference type="EMBL" id="QXFW01000289">
    <property type="protein sequence ID" value="KAE9017312.1"/>
    <property type="molecule type" value="Genomic_DNA"/>
</dbReference>
<sequence length="183" mass="20368">MLVMEHYPLGDLLSYLEHHGEFMTWERGKYRIAIGIARALAYLHSQSTPVVHRDLQASNVLLTETMRAKLTGFDSSCLDEQSHRCHGGVSVLVIPYTVKADVYAFGVLLTELDTGKDPFHDAVSPVGTKLKPIQVLNEVMQGTLRPSFSADCPRRIRVIGVGCYQHDASQRPTADQLLHLLEA</sequence>
<dbReference type="Gene3D" id="1.10.510.10">
    <property type="entry name" value="Transferase(Phosphotransferase) domain 1"/>
    <property type="match status" value="1"/>
</dbReference>
<dbReference type="InterPro" id="IPR000719">
    <property type="entry name" value="Prot_kinase_dom"/>
</dbReference>
<dbReference type="PANTHER" id="PTHR44329:SF214">
    <property type="entry name" value="PROTEIN KINASE DOMAIN-CONTAINING PROTEIN"/>
    <property type="match status" value="1"/>
</dbReference>
<dbReference type="InterPro" id="IPR011009">
    <property type="entry name" value="Kinase-like_dom_sf"/>
</dbReference>
<dbReference type="Pfam" id="PF07714">
    <property type="entry name" value="PK_Tyr_Ser-Thr"/>
    <property type="match status" value="1"/>
</dbReference>
<evidence type="ECO:0000313" key="2">
    <source>
        <dbReference type="EMBL" id="KAE9017312.1"/>
    </source>
</evidence>
<dbReference type="GO" id="GO:0005524">
    <property type="term" value="F:ATP binding"/>
    <property type="evidence" value="ECO:0007669"/>
    <property type="project" value="InterPro"/>
</dbReference>
<dbReference type="InterPro" id="IPR001245">
    <property type="entry name" value="Ser-Thr/Tyr_kinase_cat_dom"/>
</dbReference>
<dbReference type="PANTHER" id="PTHR44329">
    <property type="entry name" value="SERINE/THREONINE-PROTEIN KINASE TNNI3K-RELATED"/>
    <property type="match status" value="1"/>
</dbReference>
<feature type="domain" description="Protein kinase" evidence="1">
    <location>
        <begin position="1"/>
        <end position="183"/>
    </location>
</feature>
<dbReference type="Proteomes" id="UP000460718">
    <property type="component" value="Unassembled WGS sequence"/>
</dbReference>
<dbReference type="InterPro" id="IPR051681">
    <property type="entry name" value="Ser/Thr_Kinases-Pseudokinases"/>
</dbReference>
<organism evidence="2 3">
    <name type="scientific">Phytophthora fragariae</name>
    <dbReference type="NCBI Taxonomy" id="53985"/>
    <lineage>
        <taxon>Eukaryota</taxon>
        <taxon>Sar</taxon>
        <taxon>Stramenopiles</taxon>
        <taxon>Oomycota</taxon>
        <taxon>Peronosporomycetes</taxon>
        <taxon>Peronosporales</taxon>
        <taxon>Peronosporaceae</taxon>
        <taxon>Phytophthora</taxon>
    </lineage>
</organism>
<dbReference type="SUPFAM" id="SSF56112">
    <property type="entry name" value="Protein kinase-like (PK-like)"/>
    <property type="match status" value="1"/>
</dbReference>
<reference evidence="2 3" key="1">
    <citation type="submission" date="2018-09" db="EMBL/GenBank/DDBJ databases">
        <title>Genomic investigation of the strawberry pathogen Phytophthora fragariae indicates pathogenicity is determined by transcriptional variation in three key races.</title>
        <authorList>
            <person name="Adams T.M."/>
            <person name="Armitage A.D."/>
            <person name="Sobczyk M.K."/>
            <person name="Bates H.J."/>
            <person name="Dunwell J.M."/>
            <person name="Nellist C.F."/>
            <person name="Harrison R.J."/>
        </authorList>
    </citation>
    <scope>NUCLEOTIDE SEQUENCE [LARGE SCALE GENOMIC DNA]</scope>
    <source>
        <strain evidence="2 3">SCRP245</strain>
    </source>
</reference>
<comment type="caution">
    <text evidence="2">The sequence shown here is derived from an EMBL/GenBank/DDBJ whole genome shotgun (WGS) entry which is preliminary data.</text>
</comment>
<dbReference type="AlphaFoldDB" id="A0A6A3LD20"/>
<gene>
    <name evidence="2" type="ORF">PF011_g6748</name>
</gene>
<name>A0A6A3LD20_9STRA</name>
<evidence type="ECO:0000259" key="1">
    <source>
        <dbReference type="PROSITE" id="PS50011"/>
    </source>
</evidence>
<protein>
    <recommendedName>
        <fullName evidence="1">Protein kinase domain-containing protein</fullName>
    </recommendedName>
</protein>
<proteinExistence type="predicted"/>
<dbReference type="PROSITE" id="PS50011">
    <property type="entry name" value="PROTEIN_KINASE_DOM"/>
    <property type="match status" value="1"/>
</dbReference>
<evidence type="ECO:0000313" key="3">
    <source>
        <dbReference type="Proteomes" id="UP000460718"/>
    </source>
</evidence>